<dbReference type="Proteomes" id="UP000282892">
    <property type="component" value="Chromosome"/>
</dbReference>
<dbReference type="OrthoDB" id="2933559at2"/>
<accession>A0A3Q9QVH6</accession>
<keyword evidence="3" id="KW-1185">Reference proteome</keyword>
<reference evidence="2 3" key="1">
    <citation type="submission" date="2017-07" db="EMBL/GenBank/DDBJ databases">
        <title>The complete genome sequence of Bacillus mesonae strain H20-5, an efficient strain improving plant abiotic stress resistance.</title>
        <authorList>
            <person name="Kim S.Y."/>
            <person name="Song H."/>
            <person name="Sang M.K."/>
            <person name="Weon H.-Y."/>
            <person name="Song J."/>
        </authorList>
    </citation>
    <scope>NUCLEOTIDE SEQUENCE [LARGE SCALE GENOMIC DNA]</scope>
    <source>
        <strain evidence="2 3">H20-5</strain>
    </source>
</reference>
<dbReference type="STRING" id="1193713.GCA_001636315_04085"/>
<sequence length="122" mass="14145">MDEQDLAGLEEVIPSGHSEFEKSTDEPFESSEQWPPSNHKEQRGQQDNVDPFTALMFGSDRARKISRQMPENNPIHSLYPNQPTIDIEAMFTHIDTLIESVHGLKPLFQKVYPYIEQYIKKK</sequence>
<organism evidence="2 3">
    <name type="scientific">Neobacillus mesonae</name>
    <dbReference type="NCBI Taxonomy" id="1193713"/>
    <lineage>
        <taxon>Bacteria</taxon>
        <taxon>Bacillati</taxon>
        <taxon>Bacillota</taxon>
        <taxon>Bacilli</taxon>
        <taxon>Bacillales</taxon>
        <taxon>Bacillaceae</taxon>
        <taxon>Neobacillus</taxon>
    </lineage>
</organism>
<dbReference type="EMBL" id="CP022572">
    <property type="protein sequence ID" value="AZU61247.1"/>
    <property type="molecule type" value="Genomic_DNA"/>
</dbReference>
<feature type="region of interest" description="Disordered" evidence="1">
    <location>
        <begin position="1"/>
        <end position="50"/>
    </location>
</feature>
<proteinExistence type="predicted"/>
<name>A0A3Q9QVH6_9BACI</name>
<evidence type="ECO:0000256" key="1">
    <source>
        <dbReference type="SAM" id="MobiDB-lite"/>
    </source>
</evidence>
<protein>
    <submittedName>
        <fullName evidence="2">Uncharacterized protein</fullName>
    </submittedName>
</protein>
<dbReference type="KEGG" id="nmk:CHR53_08215"/>
<gene>
    <name evidence="2" type="ORF">CHR53_08215</name>
</gene>
<dbReference type="RefSeq" id="WP_066394977.1">
    <property type="nucleotide sequence ID" value="NZ_CP022572.1"/>
</dbReference>
<evidence type="ECO:0000313" key="3">
    <source>
        <dbReference type="Proteomes" id="UP000282892"/>
    </source>
</evidence>
<evidence type="ECO:0000313" key="2">
    <source>
        <dbReference type="EMBL" id="AZU61247.1"/>
    </source>
</evidence>
<dbReference type="AlphaFoldDB" id="A0A3Q9QVH6"/>